<dbReference type="PROSITE" id="PS50082">
    <property type="entry name" value="WD_REPEATS_2"/>
    <property type="match status" value="1"/>
</dbReference>
<dbReference type="InterPro" id="IPR013905">
    <property type="entry name" value="Lgl_C_dom"/>
</dbReference>
<feature type="domain" description="Lethal giant larvae (Lgl)-like C-terminal" evidence="5">
    <location>
        <begin position="517"/>
        <end position="905"/>
    </location>
</feature>
<dbReference type="InterPro" id="IPR036322">
    <property type="entry name" value="WD40_repeat_dom_sf"/>
</dbReference>
<gene>
    <name evidence="6" type="primary">SRO7</name>
    <name evidence="6" type="ORF">Plec18167_001770</name>
</gene>
<name>A0ABR3Y9X1_9EURO</name>
<organism evidence="6 7">
    <name type="scientific">Paecilomyces lecythidis</name>
    <dbReference type="NCBI Taxonomy" id="3004212"/>
    <lineage>
        <taxon>Eukaryota</taxon>
        <taxon>Fungi</taxon>
        <taxon>Dikarya</taxon>
        <taxon>Ascomycota</taxon>
        <taxon>Pezizomycotina</taxon>
        <taxon>Eurotiomycetes</taxon>
        <taxon>Eurotiomycetidae</taxon>
        <taxon>Eurotiales</taxon>
        <taxon>Thermoascaceae</taxon>
        <taxon>Paecilomyces</taxon>
    </lineage>
</organism>
<sequence>MAHFLRGKQAGVQNDLSAGLDPELFAVDDFARYGINSQISAIAYDPVQSLLAVGTSDTQFGSGQIYVFGQRRVSVVFNFPRKASARFIQFCADKLITVDSKSDICIFSLATKTLLVSYAPPSLVSALLTDPSLDYAFIGLQNGDIIAYDLDRESLTPFRIPNLWKEHNPRSRLYPVVSLAFAPRDIGKLLVGYPEGAVTFSFKQNVAQKYFEYEIPPGAPGGDSEAMSQELRRPKLTKAIWHPTNTFILTVHEDSSLVVWDPKDGRLVMARTIHDADINVPGATSQRRSSQQILTSAKEPIHQIAWCAKENPDDTGLLIAGGHSTTEANKDLTFIDLGPTPNYQTSSWQVLSRHFESPKRHMTLPVPPGADVVDFCLIPRSSPYFAGAHDPIAIIALLSSGELLTMSFPSGHPISPTNMLHVSLSFVHPFVNKISLTPVDRSPWLGLKERRSQGPKFLIGGAEGKKNLKRFEDRTIVSTAHADGTIRIWDAGHDDEIENGEVIQVDLARAVGRVQDVEVTQMSMSGAAGELSVGLKSGEVAIFRWGRNKNFGRDIPTGPNAGPGELTDITLRTDPTLKDGLLPLTLLDMQQGPVTALKHSDVGFVCAGFEGGSLALIDLRGPAVIYSAQISDFVKANKRSSIRKSRTQEGSPAEWPTCIEFGVLTLDGEDYSSICCFVGTNRGNLATFKILPSSTGAYTAALAGVTSLDDKVISINPIDADKGDPALATGKAVAGLRTGFKLNGVVVAVTPSGCRIFKPATSKGAYKSWDDFLCDSAAVVKTEGRGYSLVGLFGDGNVRAYALPSLKEIGCSRIDHLVDMRRLSEALISPTGNILAWIGPSEVGLLRAWGAGIGLQPSADQLFNEQALIPSRPTISNLQWIAGTQYVSPADMDILIGGPDRPPSKRMLEQMRMDEQERRKAAREGQRPGQPSAQTNDQGYLSYMSRQVQERTERLNIMGDSMDRLEENSSSFANDVNKYVQSQKRKMFLGGESFKLMTICYACG</sequence>
<comment type="caution">
    <text evidence="6">The sequence shown here is derived from an EMBL/GenBank/DDBJ whole genome shotgun (WGS) entry which is preliminary data.</text>
</comment>
<accession>A0ABR3Y9X1</accession>
<dbReference type="Pfam" id="PF08596">
    <property type="entry name" value="Lgl_C"/>
    <property type="match status" value="1"/>
</dbReference>
<dbReference type="PANTHER" id="PTHR10241">
    <property type="entry name" value="LETHAL 2 GIANT LARVAE PROTEIN"/>
    <property type="match status" value="1"/>
</dbReference>
<dbReference type="InterPro" id="IPR001680">
    <property type="entry name" value="WD40_rpt"/>
</dbReference>
<feature type="repeat" description="WD" evidence="3">
    <location>
        <begin position="241"/>
        <end position="270"/>
    </location>
</feature>
<comment type="similarity">
    <text evidence="1">Belongs to the WD repeat L(2)GL family.</text>
</comment>
<keyword evidence="3" id="KW-0853">WD repeat</keyword>
<evidence type="ECO:0000313" key="7">
    <source>
        <dbReference type="Proteomes" id="UP001583193"/>
    </source>
</evidence>
<evidence type="ECO:0000259" key="5">
    <source>
        <dbReference type="Pfam" id="PF08596"/>
    </source>
</evidence>
<feature type="compositionally biased region" description="Basic and acidic residues" evidence="4">
    <location>
        <begin position="912"/>
        <end position="926"/>
    </location>
</feature>
<dbReference type="EMBL" id="JAVDPF010000003">
    <property type="protein sequence ID" value="KAL1885113.1"/>
    <property type="molecule type" value="Genomic_DNA"/>
</dbReference>
<dbReference type="InterPro" id="IPR015943">
    <property type="entry name" value="WD40/YVTN_repeat-like_dom_sf"/>
</dbReference>
<dbReference type="Gene3D" id="2.130.10.10">
    <property type="entry name" value="YVTN repeat-like/Quinoprotein amine dehydrogenase"/>
    <property type="match status" value="2"/>
</dbReference>
<evidence type="ECO:0000256" key="3">
    <source>
        <dbReference type="PROSITE-ProRule" id="PRU00221"/>
    </source>
</evidence>
<keyword evidence="7" id="KW-1185">Reference proteome</keyword>
<evidence type="ECO:0000256" key="4">
    <source>
        <dbReference type="SAM" id="MobiDB-lite"/>
    </source>
</evidence>
<evidence type="ECO:0000256" key="1">
    <source>
        <dbReference type="ARBA" id="ARBA00008070"/>
    </source>
</evidence>
<evidence type="ECO:0000313" key="6">
    <source>
        <dbReference type="EMBL" id="KAL1885113.1"/>
    </source>
</evidence>
<feature type="compositionally biased region" description="Polar residues" evidence="4">
    <location>
        <begin position="929"/>
        <end position="941"/>
    </location>
</feature>
<proteinExistence type="inferred from homology"/>
<evidence type="ECO:0000256" key="2">
    <source>
        <dbReference type="ARBA" id="ARBA00022483"/>
    </source>
</evidence>
<dbReference type="PANTHER" id="PTHR10241:SF25">
    <property type="entry name" value="TOMOSYN, ISOFORM C"/>
    <property type="match status" value="1"/>
</dbReference>
<feature type="region of interest" description="Disordered" evidence="4">
    <location>
        <begin position="912"/>
        <end position="941"/>
    </location>
</feature>
<reference evidence="6 7" key="1">
    <citation type="journal article" date="2024" name="IMA Fungus">
        <title>IMA Genome - F19 : A genome assembly and annotation guide to empower mycologists, including annotated draft genome sequences of Ceratocystis pirilliformis, Diaporthe australafricana, Fusarium ophioides, Paecilomyces lecythidis, and Sporothrix stenoceras.</title>
        <authorList>
            <person name="Aylward J."/>
            <person name="Wilson A.M."/>
            <person name="Visagie C.M."/>
            <person name="Spraker J."/>
            <person name="Barnes I."/>
            <person name="Buitendag C."/>
            <person name="Ceriani C."/>
            <person name="Del Mar Angel L."/>
            <person name="du Plessis D."/>
            <person name="Fuchs T."/>
            <person name="Gasser K."/>
            <person name="Kramer D."/>
            <person name="Li W."/>
            <person name="Munsamy K."/>
            <person name="Piso A."/>
            <person name="Price J.L."/>
            <person name="Sonnekus B."/>
            <person name="Thomas C."/>
            <person name="van der Nest A."/>
            <person name="van Dijk A."/>
            <person name="van Heerden A."/>
            <person name="van Vuuren N."/>
            <person name="Yilmaz N."/>
            <person name="Duong T.A."/>
            <person name="van der Merwe N.A."/>
            <person name="Wingfield M.J."/>
            <person name="Wingfield B.D."/>
        </authorList>
    </citation>
    <scope>NUCLEOTIDE SEQUENCE [LARGE SCALE GENOMIC DNA]</scope>
    <source>
        <strain evidence="6 7">CMW 18167</strain>
    </source>
</reference>
<protein>
    <submittedName>
        <fullName evidence="6">Lethal(2) giant larvae sro7</fullName>
    </submittedName>
</protein>
<dbReference type="Proteomes" id="UP001583193">
    <property type="component" value="Unassembled WGS sequence"/>
</dbReference>
<keyword evidence="2" id="KW-0268">Exocytosis</keyword>
<dbReference type="SUPFAM" id="SSF50978">
    <property type="entry name" value="WD40 repeat-like"/>
    <property type="match status" value="1"/>
</dbReference>